<feature type="region of interest" description="Disordered" evidence="1">
    <location>
        <begin position="91"/>
        <end position="123"/>
    </location>
</feature>
<evidence type="ECO:0000313" key="3">
    <source>
        <dbReference type="EMBL" id="URI06216.1"/>
    </source>
</evidence>
<dbReference type="Proteomes" id="UP001056201">
    <property type="component" value="Chromosome 1"/>
</dbReference>
<keyword evidence="2" id="KW-0732">Signal</keyword>
<protein>
    <submittedName>
        <fullName evidence="3">Uncharacterized protein</fullName>
    </submittedName>
</protein>
<feature type="chain" id="PRO_5045464810" evidence="2">
    <location>
        <begin position="31"/>
        <end position="123"/>
    </location>
</feature>
<feature type="region of interest" description="Disordered" evidence="1">
    <location>
        <begin position="30"/>
        <end position="49"/>
    </location>
</feature>
<dbReference type="RefSeq" id="WP_250194480.1">
    <property type="nucleotide sequence ID" value="NZ_CP097635.1"/>
</dbReference>
<evidence type="ECO:0000256" key="2">
    <source>
        <dbReference type="SAM" id="SignalP"/>
    </source>
</evidence>
<dbReference type="EMBL" id="CP097635">
    <property type="protein sequence ID" value="URI06216.1"/>
    <property type="molecule type" value="Genomic_DNA"/>
</dbReference>
<accession>A0ABY4S528</accession>
<name>A0ABY4S528_AQUTE</name>
<proteinExistence type="predicted"/>
<reference evidence="3" key="1">
    <citation type="submission" date="2022-05" db="EMBL/GenBank/DDBJ databases">
        <title>An RpoN-dependent PEP-CTERM gene is involved in floc formation of an Aquincola tertiaricarbonis strain.</title>
        <authorList>
            <person name="Qiu D."/>
            <person name="Xia M."/>
        </authorList>
    </citation>
    <scope>NUCLEOTIDE SEQUENCE</scope>
    <source>
        <strain evidence="3">RN12</strain>
    </source>
</reference>
<keyword evidence="4" id="KW-1185">Reference proteome</keyword>
<evidence type="ECO:0000256" key="1">
    <source>
        <dbReference type="SAM" id="MobiDB-lite"/>
    </source>
</evidence>
<feature type="signal peptide" evidence="2">
    <location>
        <begin position="1"/>
        <end position="30"/>
    </location>
</feature>
<evidence type="ECO:0000313" key="4">
    <source>
        <dbReference type="Proteomes" id="UP001056201"/>
    </source>
</evidence>
<gene>
    <name evidence="3" type="ORF">MW290_09785</name>
</gene>
<organism evidence="3 4">
    <name type="scientific">Aquincola tertiaricarbonis</name>
    <dbReference type="NCBI Taxonomy" id="391953"/>
    <lineage>
        <taxon>Bacteria</taxon>
        <taxon>Pseudomonadati</taxon>
        <taxon>Pseudomonadota</taxon>
        <taxon>Betaproteobacteria</taxon>
        <taxon>Burkholderiales</taxon>
        <taxon>Sphaerotilaceae</taxon>
        <taxon>Aquincola</taxon>
    </lineage>
</organism>
<feature type="compositionally biased region" description="Low complexity" evidence="1">
    <location>
        <begin position="92"/>
        <end position="110"/>
    </location>
</feature>
<sequence length="123" mass="12153">MALLPYCRRALAPCVAACLLAQAGTVAAQAAPATPARLPDPTDARQPVPPLVHRSALAPASAAALDAPPVAWPAANAQVGRIGGWRAYAREAGAGPASAPTPATAPATGAHGHHHHPPAGGRP</sequence>